<dbReference type="eggNOG" id="COG3507">
    <property type="taxonomic scope" value="Bacteria"/>
</dbReference>
<dbReference type="RefSeq" id="WP_011541049.1">
    <property type="nucleotide sequence ID" value="NC_008048.1"/>
</dbReference>
<dbReference type="GO" id="GO:0004553">
    <property type="term" value="F:hydrolase activity, hydrolyzing O-glycosyl compounds"/>
    <property type="evidence" value="ECO:0007669"/>
    <property type="project" value="InterPro"/>
</dbReference>
<evidence type="ECO:0000313" key="8">
    <source>
        <dbReference type="EMBL" id="ABF52459.1"/>
    </source>
</evidence>
<dbReference type="KEGG" id="sal:Sala_0739"/>
<dbReference type="Gene3D" id="2.115.10.20">
    <property type="entry name" value="Glycosyl hydrolase domain, family 43"/>
    <property type="match status" value="1"/>
</dbReference>
<feature type="signal peptide" evidence="7">
    <location>
        <begin position="1"/>
        <end position="18"/>
    </location>
</feature>
<keyword evidence="3 6" id="KW-0326">Glycosidase</keyword>
<dbReference type="OrthoDB" id="9760116at2"/>
<feature type="active site" description="Proton acceptor" evidence="4">
    <location>
        <position position="36"/>
    </location>
</feature>
<keyword evidence="9" id="KW-1185">Reference proteome</keyword>
<sequence length="348" mass="38138">MKKLGFLAAGLFSLFAQAADASEPLFVPVLTVDFPDPFILQNGNEFLAYATNATGDRANVQMARSTNLVDWVQISDGSKLHDAMPTMPDWARSGFTWAPEVLKTDAGFVLHFTARDKRSDLQCLGAAFSANPLGPFVSTAKEPLVCQTDLGGTIDSHAFRDDDGQLYLYYKNDGNNPQFGKPTDIYVQRLTADGLNVTGEAVRLLRNDTPWEAHVIEAPTMVRKDGSYTLFFSANHFGWEPNQRLSPYAVGYATCEGPMGPCTDAPNNPILNSFHDKRAGCLSGPGHQSVFDVGDRSFVSFHAWAATSGCRKFDNKRYMYIAPLLWGDGKPQLGVSLRSPPVQGKRAK</sequence>
<dbReference type="CAZy" id="GH43">
    <property type="family name" value="Glycoside Hydrolase Family 43"/>
</dbReference>
<feature type="active site" description="Proton donor" evidence="4">
    <location>
        <position position="217"/>
    </location>
</feature>
<evidence type="ECO:0000256" key="5">
    <source>
        <dbReference type="PIRSR" id="PIRSR606710-2"/>
    </source>
</evidence>
<evidence type="ECO:0000256" key="1">
    <source>
        <dbReference type="ARBA" id="ARBA00009865"/>
    </source>
</evidence>
<dbReference type="HOGENOM" id="CLU_009397_4_0_5"/>
<evidence type="ECO:0000256" key="3">
    <source>
        <dbReference type="ARBA" id="ARBA00023295"/>
    </source>
</evidence>
<proteinExistence type="inferred from homology"/>
<reference evidence="8 9" key="1">
    <citation type="journal article" date="2009" name="Proc. Natl. Acad. Sci. U.S.A.">
        <title>The genomic basis of trophic strategy in marine bacteria.</title>
        <authorList>
            <person name="Lauro F.M."/>
            <person name="McDougald D."/>
            <person name="Thomas T."/>
            <person name="Williams T.J."/>
            <person name="Egan S."/>
            <person name="Rice S."/>
            <person name="DeMaere M.Z."/>
            <person name="Ting L."/>
            <person name="Ertan H."/>
            <person name="Johnson J."/>
            <person name="Ferriera S."/>
            <person name="Lapidus A."/>
            <person name="Anderson I."/>
            <person name="Kyrpides N."/>
            <person name="Munk A.C."/>
            <person name="Detter C."/>
            <person name="Han C.S."/>
            <person name="Brown M.V."/>
            <person name="Robb F.T."/>
            <person name="Kjelleberg S."/>
            <person name="Cavicchioli R."/>
        </authorList>
    </citation>
    <scope>NUCLEOTIDE SEQUENCE [LARGE SCALE GENOMIC DNA]</scope>
    <source>
        <strain evidence="9">DSM 13593 / LMG 18877 / RB2256</strain>
    </source>
</reference>
<accession>Q1GV63</accession>
<gene>
    <name evidence="8" type="ordered locus">Sala_0739</name>
</gene>
<dbReference type="InterPro" id="IPR023296">
    <property type="entry name" value="Glyco_hydro_beta-prop_sf"/>
</dbReference>
<keyword evidence="2 6" id="KW-0378">Hydrolase</keyword>
<feature type="site" description="Important for catalytic activity, responsible for pKa modulation of the active site Glu and correct orientation of both the proton donor and substrate" evidence="5">
    <location>
        <position position="155"/>
    </location>
</feature>
<dbReference type="EMBL" id="CP000356">
    <property type="protein sequence ID" value="ABF52459.1"/>
    <property type="molecule type" value="Genomic_DNA"/>
</dbReference>
<evidence type="ECO:0000256" key="2">
    <source>
        <dbReference type="ARBA" id="ARBA00022801"/>
    </source>
</evidence>
<name>Q1GV63_SPHAL</name>
<keyword evidence="7" id="KW-0732">Signal</keyword>
<dbReference type="AlphaFoldDB" id="Q1GV63"/>
<evidence type="ECO:0000256" key="6">
    <source>
        <dbReference type="RuleBase" id="RU361187"/>
    </source>
</evidence>
<dbReference type="STRING" id="317655.Sala_0739"/>
<dbReference type="PANTHER" id="PTHR42812:SF5">
    <property type="entry name" value="ENDO-ARABINASE"/>
    <property type="match status" value="1"/>
</dbReference>
<dbReference type="PANTHER" id="PTHR42812">
    <property type="entry name" value="BETA-XYLOSIDASE"/>
    <property type="match status" value="1"/>
</dbReference>
<comment type="similarity">
    <text evidence="1 6">Belongs to the glycosyl hydrolase 43 family.</text>
</comment>
<evidence type="ECO:0000256" key="7">
    <source>
        <dbReference type="SAM" id="SignalP"/>
    </source>
</evidence>
<organism evidence="8 9">
    <name type="scientific">Sphingopyxis alaskensis (strain DSM 13593 / LMG 18877 / RB2256)</name>
    <name type="common">Sphingomonas alaskensis</name>
    <dbReference type="NCBI Taxonomy" id="317655"/>
    <lineage>
        <taxon>Bacteria</taxon>
        <taxon>Pseudomonadati</taxon>
        <taxon>Pseudomonadota</taxon>
        <taxon>Alphaproteobacteria</taxon>
        <taxon>Sphingomonadales</taxon>
        <taxon>Sphingomonadaceae</taxon>
        <taxon>Sphingopyxis</taxon>
    </lineage>
</organism>
<evidence type="ECO:0000256" key="4">
    <source>
        <dbReference type="PIRSR" id="PIRSR606710-1"/>
    </source>
</evidence>
<dbReference type="InterPro" id="IPR006710">
    <property type="entry name" value="Glyco_hydro_43"/>
</dbReference>
<dbReference type="CDD" id="cd08999">
    <property type="entry name" value="GH43_ABN-like"/>
    <property type="match status" value="1"/>
</dbReference>
<protein>
    <submittedName>
        <fullName evidence="8">Glycoside hydrolase, family 43</fullName>
    </submittedName>
</protein>
<dbReference type="SUPFAM" id="SSF75005">
    <property type="entry name" value="Arabinanase/levansucrase/invertase"/>
    <property type="match status" value="1"/>
</dbReference>
<dbReference type="Pfam" id="PF04616">
    <property type="entry name" value="Glyco_hydro_43"/>
    <property type="match status" value="1"/>
</dbReference>
<evidence type="ECO:0000313" key="9">
    <source>
        <dbReference type="Proteomes" id="UP000006578"/>
    </source>
</evidence>
<feature type="chain" id="PRO_5004189642" evidence="7">
    <location>
        <begin position="19"/>
        <end position="348"/>
    </location>
</feature>
<dbReference type="InterPro" id="IPR051795">
    <property type="entry name" value="Glycosyl_Hydrlase_43"/>
</dbReference>
<dbReference type="Proteomes" id="UP000006578">
    <property type="component" value="Chromosome"/>
</dbReference>
<dbReference type="GO" id="GO:0005975">
    <property type="term" value="P:carbohydrate metabolic process"/>
    <property type="evidence" value="ECO:0007669"/>
    <property type="project" value="InterPro"/>
</dbReference>